<dbReference type="GO" id="GO:0004674">
    <property type="term" value="F:protein serine/threonine kinase activity"/>
    <property type="evidence" value="ECO:0007669"/>
    <property type="project" value="UniProtKB-KW"/>
</dbReference>
<dbReference type="CDD" id="cd16936">
    <property type="entry name" value="HATPase_RsbW-like"/>
    <property type="match status" value="1"/>
</dbReference>
<name>A0A345HP16_9ACTN</name>
<keyword evidence="3" id="KW-0547">Nucleotide-binding</keyword>
<proteinExistence type="predicted"/>
<dbReference type="Proteomes" id="UP000253868">
    <property type="component" value="Chromosome"/>
</dbReference>
<dbReference type="RefSeq" id="WP_114659785.1">
    <property type="nucleotide sequence ID" value="NZ_CP031194.1"/>
</dbReference>
<dbReference type="KEGG" id="spad:DVK44_12775"/>
<keyword evidence="1" id="KW-0723">Serine/threonine-protein kinase</keyword>
<dbReference type="Pfam" id="PF13581">
    <property type="entry name" value="HATPase_c_2"/>
    <property type="match status" value="1"/>
</dbReference>
<dbReference type="InterPro" id="IPR003594">
    <property type="entry name" value="HATPase_dom"/>
</dbReference>
<keyword evidence="1" id="KW-0808">Transferase</keyword>
<keyword evidence="3" id="KW-0067">ATP-binding</keyword>
<evidence type="ECO:0000256" key="1">
    <source>
        <dbReference type="ARBA" id="ARBA00022527"/>
    </source>
</evidence>
<dbReference type="AlphaFoldDB" id="A0A345HP16"/>
<gene>
    <name evidence="3" type="ORF">DVK44_12775</name>
</gene>
<dbReference type="GO" id="GO:0005524">
    <property type="term" value="F:ATP binding"/>
    <property type="evidence" value="ECO:0007669"/>
    <property type="project" value="UniProtKB-KW"/>
</dbReference>
<evidence type="ECO:0000259" key="2">
    <source>
        <dbReference type="Pfam" id="PF13581"/>
    </source>
</evidence>
<dbReference type="PANTHER" id="PTHR35526">
    <property type="entry name" value="ANTI-SIGMA-F FACTOR RSBW-RELATED"/>
    <property type="match status" value="1"/>
</dbReference>
<dbReference type="Gene3D" id="3.30.565.10">
    <property type="entry name" value="Histidine kinase-like ATPase, C-terminal domain"/>
    <property type="match status" value="1"/>
</dbReference>
<keyword evidence="1" id="KW-0418">Kinase</keyword>
<sequence>MPTTLSAEPLRATFRIPKRKKHVPAVRARVTETLAAWGLEQLAPDVELVVSELVTNAVVHCRVSFAEVEVTLHVDWGELVLEVSDPDRTRLPQLGTGCPEDGEGGRGLLLVAALAGSWGCRELEYGKCVWARFEAGRNGAGGSV</sequence>
<dbReference type="EMBL" id="CP031194">
    <property type="protein sequence ID" value="AXG78440.1"/>
    <property type="molecule type" value="Genomic_DNA"/>
</dbReference>
<dbReference type="OrthoDB" id="4251531at2"/>
<protein>
    <submittedName>
        <fullName evidence="3">ATP-binding protein</fullName>
    </submittedName>
</protein>
<organism evidence="3 4">
    <name type="scientific">Streptomyces paludis</name>
    <dbReference type="NCBI Taxonomy" id="2282738"/>
    <lineage>
        <taxon>Bacteria</taxon>
        <taxon>Bacillati</taxon>
        <taxon>Actinomycetota</taxon>
        <taxon>Actinomycetes</taxon>
        <taxon>Kitasatosporales</taxon>
        <taxon>Streptomycetaceae</taxon>
        <taxon>Streptomyces</taxon>
    </lineage>
</organism>
<evidence type="ECO:0000313" key="4">
    <source>
        <dbReference type="Proteomes" id="UP000253868"/>
    </source>
</evidence>
<dbReference type="PANTHER" id="PTHR35526:SF3">
    <property type="entry name" value="ANTI-SIGMA-F FACTOR RSBW"/>
    <property type="match status" value="1"/>
</dbReference>
<dbReference type="SUPFAM" id="SSF55874">
    <property type="entry name" value="ATPase domain of HSP90 chaperone/DNA topoisomerase II/histidine kinase"/>
    <property type="match status" value="1"/>
</dbReference>
<reference evidence="4" key="1">
    <citation type="submission" date="2018-07" db="EMBL/GenBank/DDBJ databases">
        <authorList>
            <person name="Zhao J."/>
        </authorList>
    </citation>
    <scope>NUCLEOTIDE SEQUENCE [LARGE SCALE GENOMIC DNA]</scope>
    <source>
        <strain evidence="4">GSSD-12</strain>
    </source>
</reference>
<feature type="domain" description="Histidine kinase/HSP90-like ATPase" evidence="2">
    <location>
        <begin position="16"/>
        <end position="132"/>
    </location>
</feature>
<dbReference type="InterPro" id="IPR050267">
    <property type="entry name" value="Anti-sigma-factor_SerPK"/>
</dbReference>
<dbReference type="InterPro" id="IPR036890">
    <property type="entry name" value="HATPase_C_sf"/>
</dbReference>
<accession>A0A345HP16</accession>
<keyword evidence="4" id="KW-1185">Reference proteome</keyword>
<evidence type="ECO:0000313" key="3">
    <source>
        <dbReference type="EMBL" id="AXG78440.1"/>
    </source>
</evidence>